<dbReference type="Proteomes" id="UP000268857">
    <property type="component" value="Unassembled WGS sequence"/>
</dbReference>
<reference evidence="1 2" key="1">
    <citation type="journal article" date="2019" name="Genome Biol. Evol.">
        <title>Day and night: Metabolic profiles and evolutionary relationships of six axenic non-marine cyanobacteria.</title>
        <authorList>
            <person name="Will S.E."/>
            <person name="Henke P."/>
            <person name="Boedeker C."/>
            <person name="Huang S."/>
            <person name="Brinkmann H."/>
            <person name="Rohde M."/>
            <person name="Jarek M."/>
            <person name="Friedl T."/>
            <person name="Seufert S."/>
            <person name="Schumacher M."/>
            <person name="Overmann J."/>
            <person name="Neumann-Schaal M."/>
            <person name="Petersen J."/>
        </authorList>
    </citation>
    <scope>NUCLEOTIDE SEQUENCE [LARGE SCALE GENOMIC DNA]</scope>
    <source>
        <strain evidence="1 2">PCC 6912</strain>
    </source>
</reference>
<accession>A0A433NLN8</accession>
<comment type="caution">
    <text evidence="1">The sequence shown here is derived from an EMBL/GenBank/DDBJ whole genome shotgun (WGS) entry which is preliminary data.</text>
</comment>
<dbReference type="AlphaFoldDB" id="A0A433NLN8"/>
<evidence type="ECO:0000313" key="2">
    <source>
        <dbReference type="Proteomes" id="UP000268857"/>
    </source>
</evidence>
<dbReference type="STRING" id="211165.GCA_000317285_00097"/>
<dbReference type="EMBL" id="RSCJ01000006">
    <property type="protein sequence ID" value="RUR83829.1"/>
    <property type="molecule type" value="Genomic_DNA"/>
</dbReference>
<evidence type="ECO:0000313" key="1">
    <source>
        <dbReference type="EMBL" id="RUR83829.1"/>
    </source>
</evidence>
<gene>
    <name evidence="1" type="ORF">PCC6912_20720</name>
</gene>
<proteinExistence type="predicted"/>
<organism evidence="1 2">
    <name type="scientific">Chlorogloeopsis fritschii PCC 6912</name>
    <dbReference type="NCBI Taxonomy" id="211165"/>
    <lineage>
        <taxon>Bacteria</taxon>
        <taxon>Bacillati</taxon>
        <taxon>Cyanobacteriota</taxon>
        <taxon>Cyanophyceae</taxon>
        <taxon>Nostocales</taxon>
        <taxon>Chlorogloeopsidaceae</taxon>
        <taxon>Chlorogloeopsis</taxon>
    </lineage>
</organism>
<sequence length="52" mass="6152">MEESSKKIAIFDFIKSDIDIKQINCAIYSIYRNYTFTIFSKFMFALNEEGAR</sequence>
<keyword evidence="2" id="KW-1185">Reference proteome</keyword>
<name>A0A433NLN8_CHLFR</name>
<protein>
    <submittedName>
        <fullName evidence="1">Uncharacterized protein</fullName>
    </submittedName>
</protein>